<feature type="transmembrane region" description="Helical" evidence="1">
    <location>
        <begin position="21"/>
        <end position="49"/>
    </location>
</feature>
<feature type="transmembrane region" description="Helical" evidence="1">
    <location>
        <begin position="235"/>
        <end position="253"/>
    </location>
</feature>
<feature type="transmembrane region" description="Helical" evidence="1">
    <location>
        <begin position="176"/>
        <end position="197"/>
    </location>
</feature>
<proteinExistence type="predicted"/>
<sequence>MVATLVRLRLRLLANTLVAETWRLVMVILGTVYALSALLAAVVGMILVAGHEPEYLPLLLGLVGAAVHVGWLLLPVLAFGMDSTMDPRNFAPFVAPSARLAVGLLVAGGVGIPGVATALGFLLVPCAWLLAGHPGSALLALVLAPVATVTCWALARVVTSVFRNLGRTRRGRDSTAMLTIALLVPVSMAGLVLPPLARNFSVAGAWRVVEVLAWTPFGAALAAPADIAAGQWATAGARVVIAVGSLALLLYLWHWQLPTVMVGRAGAPAPQVLERWQAAGSTPQVSHGPQTVHALPWAHRFALLPGVTPVTAAIAARLLRYRLRDPRYLANVVMTGVMALALSLLLPVTIDIMSDGGLAAFAQWPYAMAGLAGLLLVMGLQVLHTDIALDSTAFSLHVAAGVSGRDEMRGRALSVLTVYGPLVLLVAGVNAWRAPTMTGGVLVLAGTVSLSLVVVGLALALAGRFIYPVPPPGASPLQNQGTGQMGFSLLVQLVVMAGIVVVAILPAVVVWATVAGYLPLALTVLVLLGYGSGVFAGLLRVAAAGVERHAVRFLTEMRSWPGH</sequence>
<keyword evidence="1" id="KW-0472">Membrane</keyword>
<feature type="transmembrane region" description="Helical" evidence="1">
    <location>
        <begin position="366"/>
        <end position="389"/>
    </location>
</feature>
<dbReference type="AlphaFoldDB" id="A0A1Q5PVR2"/>
<feature type="transmembrane region" description="Helical" evidence="1">
    <location>
        <begin position="410"/>
        <end position="429"/>
    </location>
</feature>
<feature type="transmembrane region" description="Helical" evidence="1">
    <location>
        <begin position="328"/>
        <end position="346"/>
    </location>
</feature>
<organism evidence="2 3">
    <name type="scientific">Buchananella hordeovulneris</name>
    <dbReference type="NCBI Taxonomy" id="52770"/>
    <lineage>
        <taxon>Bacteria</taxon>
        <taxon>Bacillati</taxon>
        <taxon>Actinomycetota</taxon>
        <taxon>Actinomycetes</taxon>
        <taxon>Actinomycetales</taxon>
        <taxon>Actinomycetaceae</taxon>
        <taxon>Buchananella</taxon>
    </lineage>
</organism>
<feature type="transmembrane region" description="Helical" evidence="1">
    <location>
        <begin position="517"/>
        <end position="539"/>
    </location>
</feature>
<feature type="transmembrane region" description="Helical" evidence="1">
    <location>
        <begin position="100"/>
        <end position="131"/>
    </location>
</feature>
<feature type="transmembrane region" description="Helical" evidence="1">
    <location>
        <begin position="137"/>
        <end position="155"/>
    </location>
</feature>
<dbReference type="RefSeq" id="WP_073824230.1">
    <property type="nucleotide sequence ID" value="NZ_MQVS01000005.1"/>
</dbReference>
<dbReference type="OrthoDB" id="3261041at2"/>
<feature type="transmembrane region" description="Helical" evidence="1">
    <location>
        <begin position="487"/>
        <end position="511"/>
    </location>
</feature>
<protein>
    <recommendedName>
        <fullName evidence="4">Transporter</fullName>
    </recommendedName>
</protein>
<keyword evidence="1" id="KW-0812">Transmembrane</keyword>
<feature type="transmembrane region" description="Helical" evidence="1">
    <location>
        <begin position="297"/>
        <end position="316"/>
    </location>
</feature>
<keyword evidence="1" id="KW-1133">Transmembrane helix</keyword>
<reference evidence="3" key="1">
    <citation type="submission" date="2016-12" db="EMBL/GenBank/DDBJ databases">
        <authorList>
            <person name="Meng X."/>
        </authorList>
    </citation>
    <scope>NUCLEOTIDE SEQUENCE [LARGE SCALE GENOMIC DNA]</scope>
    <source>
        <strain evidence="3">DSM 20732</strain>
    </source>
</reference>
<gene>
    <name evidence="2" type="ORF">BSZ40_05870</name>
</gene>
<feature type="transmembrane region" description="Helical" evidence="1">
    <location>
        <begin position="55"/>
        <end position="79"/>
    </location>
</feature>
<evidence type="ECO:0000256" key="1">
    <source>
        <dbReference type="SAM" id="Phobius"/>
    </source>
</evidence>
<name>A0A1Q5PVR2_9ACTO</name>
<comment type="caution">
    <text evidence="2">The sequence shown here is derived from an EMBL/GenBank/DDBJ whole genome shotgun (WGS) entry which is preliminary data.</text>
</comment>
<dbReference type="STRING" id="52770.BSZ40_05870"/>
<accession>A0A1Q5PVR2</accession>
<keyword evidence="3" id="KW-1185">Reference proteome</keyword>
<feature type="transmembrane region" description="Helical" evidence="1">
    <location>
        <begin position="441"/>
        <end position="467"/>
    </location>
</feature>
<dbReference type="Proteomes" id="UP000185612">
    <property type="component" value="Unassembled WGS sequence"/>
</dbReference>
<feature type="transmembrane region" description="Helical" evidence="1">
    <location>
        <begin position="203"/>
        <end position="223"/>
    </location>
</feature>
<dbReference type="EMBL" id="MQVS01000005">
    <property type="protein sequence ID" value="OKL51681.1"/>
    <property type="molecule type" value="Genomic_DNA"/>
</dbReference>
<evidence type="ECO:0008006" key="4">
    <source>
        <dbReference type="Google" id="ProtNLM"/>
    </source>
</evidence>
<evidence type="ECO:0000313" key="3">
    <source>
        <dbReference type="Proteomes" id="UP000185612"/>
    </source>
</evidence>
<evidence type="ECO:0000313" key="2">
    <source>
        <dbReference type="EMBL" id="OKL51681.1"/>
    </source>
</evidence>
<dbReference type="InParanoid" id="A0A1Q5PVR2"/>